<organism evidence="2 3">
    <name type="scientific">Lojkania enalia</name>
    <dbReference type="NCBI Taxonomy" id="147567"/>
    <lineage>
        <taxon>Eukaryota</taxon>
        <taxon>Fungi</taxon>
        <taxon>Dikarya</taxon>
        <taxon>Ascomycota</taxon>
        <taxon>Pezizomycotina</taxon>
        <taxon>Dothideomycetes</taxon>
        <taxon>Pleosporomycetidae</taxon>
        <taxon>Pleosporales</taxon>
        <taxon>Pleosporales incertae sedis</taxon>
        <taxon>Lojkania</taxon>
    </lineage>
</organism>
<dbReference type="InterPro" id="IPR028012">
    <property type="entry name" value="Rua1_C"/>
</dbReference>
<comment type="caution">
    <text evidence="2">The sequence shown here is derived from an EMBL/GenBank/DDBJ whole genome shotgun (WGS) entry which is preliminary data.</text>
</comment>
<evidence type="ECO:0000313" key="2">
    <source>
        <dbReference type="EMBL" id="KAF2260839.1"/>
    </source>
</evidence>
<dbReference type="PANTHER" id="PTHR28125">
    <property type="entry name" value="MEIOTIC EXPRESSION UP-REGULATED PROTEIN 26"/>
    <property type="match status" value="1"/>
</dbReference>
<dbReference type="PANTHER" id="PTHR28125:SF3">
    <property type="entry name" value="TRANSCRIPTION REGULATOR RUA1 C-TERMINAL DOMAIN-CONTAINING PROTEIN"/>
    <property type="match status" value="1"/>
</dbReference>
<dbReference type="Pfam" id="PF14616">
    <property type="entry name" value="Rua1_C"/>
    <property type="match status" value="1"/>
</dbReference>
<proteinExistence type="predicted"/>
<dbReference type="EMBL" id="ML986671">
    <property type="protein sequence ID" value="KAF2260839.1"/>
    <property type="molecule type" value="Genomic_DNA"/>
</dbReference>
<evidence type="ECO:0000313" key="3">
    <source>
        <dbReference type="Proteomes" id="UP000800093"/>
    </source>
</evidence>
<reference evidence="3" key="1">
    <citation type="journal article" date="2020" name="Stud. Mycol.">
        <title>101 Dothideomycetes genomes: A test case for predicting lifestyles and emergence of pathogens.</title>
        <authorList>
            <person name="Haridas S."/>
            <person name="Albert R."/>
            <person name="Binder M."/>
            <person name="Bloem J."/>
            <person name="LaButti K."/>
            <person name="Salamov A."/>
            <person name="Andreopoulos B."/>
            <person name="Baker S."/>
            <person name="Barry K."/>
            <person name="Bills G."/>
            <person name="Bluhm B."/>
            <person name="Cannon C."/>
            <person name="Castanera R."/>
            <person name="Culley D."/>
            <person name="Daum C."/>
            <person name="Ezra D."/>
            <person name="Gonzalez J."/>
            <person name="Henrissat B."/>
            <person name="Kuo A."/>
            <person name="Liang C."/>
            <person name="Lipzen A."/>
            <person name="Lutzoni F."/>
            <person name="Magnuson J."/>
            <person name="Mondo S."/>
            <person name="Nolan M."/>
            <person name="Ohm R."/>
            <person name="Pangilinan J."/>
            <person name="Park H.-J."/>
            <person name="Ramirez L."/>
            <person name="Alfaro M."/>
            <person name="Sun H."/>
            <person name="Tritt A."/>
            <person name="Yoshinaga Y."/>
            <person name="Zwiers L.-H."/>
            <person name="Turgeon B."/>
            <person name="Goodwin S."/>
            <person name="Spatafora J."/>
            <person name="Crous P."/>
            <person name="Grigoriev I."/>
        </authorList>
    </citation>
    <scope>NUCLEOTIDE SEQUENCE [LARGE SCALE GENOMIC DNA]</scope>
    <source>
        <strain evidence="3">CBS 304.66</strain>
    </source>
</reference>
<evidence type="ECO:0000259" key="1">
    <source>
        <dbReference type="Pfam" id="PF14616"/>
    </source>
</evidence>
<keyword evidence="3" id="KW-1185">Reference proteome</keyword>
<dbReference type="AlphaFoldDB" id="A0A9P4K7D7"/>
<gene>
    <name evidence="2" type="ORF">CC78DRAFT_471880</name>
</gene>
<protein>
    <recommendedName>
        <fullName evidence="1">Transcription regulator Rua1 C-terminal domain-containing protein</fullName>
    </recommendedName>
</protein>
<feature type="domain" description="Transcription regulator Rua1 C-terminal" evidence="1">
    <location>
        <begin position="19"/>
        <end position="121"/>
    </location>
</feature>
<dbReference type="OrthoDB" id="5595379at2759"/>
<accession>A0A9P4K7D7</accession>
<dbReference type="Proteomes" id="UP000800093">
    <property type="component" value="Unassembled WGS sequence"/>
</dbReference>
<sequence length="124" mass="14379">MNPEDTSLTPEEQAPRFEGDIYTSHLVRGHGNKREGWCGFCISGRWLELKNSAFWYDKSFNHGINITTGRTFSGPATFLTLNCFRCDEKQGWEALCNTCNKWIPFVSSNKKGITWYRHDYKVCK</sequence>
<name>A0A9P4K7D7_9PLEO</name>